<feature type="region of interest" description="Disordered" evidence="3">
    <location>
        <begin position="42"/>
        <end position="77"/>
    </location>
</feature>
<gene>
    <name evidence="5" type="ORF">SEMRO_777_G201010.1</name>
</gene>
<dbReference type="Pfam" id="PF05686">
    <property type="entry name" value="Glyco_transf_90"/>
    <property type="match status" value="1"/>
</dbReference>
<dbReference type="OrthoDB" id="48852at2759"/>
<evidence type="ECO:0000313" key="5">
    <source>
        <dbReference type="EMBL" id="CAB9516356.1"/>
    </source>
</evidence>
<dbReference type="AlphaFoldDB" id="A0A9N8HJN2"/>
<dbReference type="PANTHER" id="PTHR12203">
    <property type="entry name" value="KDEL LYS-ASP-GLU-LEU CONTAINING - RELATED"/>
    <property type="match status" value="1"/>
</dbReference>
<evidence type="ECO:0000256" key="2">
    <source>
        <dbReference type="ARBA" id="ARBA00022679"/>
    </source>
</evidence>
<evidence type="ECO:0000259" key="4">
    <source>
        <dbReference type="SMART" id="SM00672"/>
    </source>
</evidence>
<dbReference type="Proteomes" id="UP001153069">
    <property type="component" value="Unassembled WGS sequence"/>
</dbReference>
<feature type="compositionally biased region" description="Polar residues" evidence="3">
    <location>
        <begin position="42"/>
        <end position="51"/>
    </location>
</feature>
<keyword evidence="6" id="KW-1185">Reference proteome</keyword>
<evidence type="ECO:0000313" key="6">
    <source>
        <dbReference type="Proteomes" id="UP001153069"/>
    </source>
</evidence>
<feature type="compositionally biased region" description="Polar residues" evidence="3">
    <location>
        <begin position="62"/>
        <end position="77"/>
    </location>
</feature>
<feature type="domain" description="Glycosyl transferase CAP10" evidence="4">
    <location>
        <begin position="188"/>
        <end position="422"/>
    </location>
</feature>
<name>A0A9N8HJN2_9STRA</name>
<dbReference type="PANTHER" id="PTHR12203:SF35">
    <property type="entry name" value="PROTEIN O-GLUCOSYLTRANSFERASE 1"/>
    <property type="match status" value="1"/>
</dbReference>
<evidence type="ECO:0000256" key="3">
    <source>
        <dbReference type="SAM" id="MobiDB-lite"/>
    </source>
</evidence>
<dbReference type="SMART" id="SM00672">
    <property type="entry name" value="CAP10"/>
    <property type="match status" value="1"/>
</dbReference>
<comment type="caution">
    <text evidence="5">The sequence shown here is derived from an EMBL/GenBank/DDBJ whole genome shotgun (WGS) entry which is preliminary data.</text>
</comment>
<protein>
    <submittedName>
        <fullName evidence="5">KDEL motif-containing protein 2</fullName>
    </submittedName>
</protein>
<reference evidence="5" key="1">
    <citation type="submission" date="2020-06" db="EMBL/GenBank/DDBJ databases">
        <authorList>
            <consortium name="Plant Systems Biology data submission"/>
        </authorList>
    </citation>
    <scope>NUCLEOTIDE SEQUENCE</scope>
    <source>
        <strain evidence="5">D6</strain>
    </source>
</reference>
<comment type="similarity">
    <text evidence="1">Belongs to the glycosyltransferase 90 family.</text>
</comment>
<keyword evidence="2" id="KW-0808">Transferase</keyword>
<dbReference type="EMBL" id="CAICTM010000776">
    <property type="protein sequence ID" value="CAB9516356.1"/>
    <property type="molecule type" value="Genomic_DNA"/>
</dbReference>
<proteinExistence type="inferred from homology"/>
<dbReference type="InterPro" id="IPR006598">
    <property type="entry name" value="CAP10"/>
</dbReference>
<sequence>MHKIPINNVVLFLMALLYSGLSWYQFHSLLKTERPCGILGSSPCSDETTTVPVPPNDDYNLPSRNQETASKGTRDTNSQQIIASGKQVLSEPESAAVQELQGTSSVLQQRSVTSTTTTTIRDYVKRAINGRLVEILYWNESGQLDLPPLVEQCQFRNHTEAAHWPFYLSNLKLPSSHIIKGSGILALFPTSDMTRYTIYNWSVPAPIPLLAHTLPEAIVKQQYPWIRLLPTPYELRGDGRRWVHRVRRLQPPWNKPFAERKQQIVYRGSITMNWIRRLVFEMGQDPWNHYWLNATSSSTNQQQQTMPQREQIKFRYQLDIGGISGTTWTSLRWKLCDAGSLVFKVETGFVDWWHAYLRPFEHYIPVKPDLSDLFEQWQWAQQHRNESQRIAEQGAKICLETTSTDALRNYTLQQLSSLPTATLEQYQEYQAILDDSRQRYQQGVPSLPFCNDSGFPREKIYPCPPQLAPENI</sequence>
<dbReference type="GO" id="GO:0016740">
    <property type="term" value="F:transferase activity"/>
    <property type="evidence" value="ECO:0007669"/>
    <property type="project" value="UniProtKB-KW"/>
</dbReference>
<evidence type="ECO:0000256" key="1">
    <source>
        <dbReference type="ARBA" id="ARBA00010118"/>
    </source>
</evidence>
<dbReference type="InterPro" id="IPR051091">
    <property type="entry name" value="O-Glucosyltr/Glycosyltrsf_90"/>
</dbReference>
<accession>A0A9N8HJN2</accession>
<organism evidence="5 6">
    <name type="scientific">Seminavis robusta</name>
    <dbReference type="NCBI Taxonomy" id="568900"/>
    <lineage>
        <taxon>Eukaryota</taxon>
        <taxon>Sar</taxon>
        <taxon>Stramenopiles</taxon>
        <taxon>Ochrophyta</taxon>
        <taxon>Bacillariophyta</taxon>
        <taxon>Bacillariophyceae</taxon>
        <taxon>Bacillariophycidae</taxon>
        <taxon>Naviculales</taxon>
        <taxon>Naviculaceae</taxon>
        <taxon>Seminavis</taxon>
    </lineage>
</organism>